<dbReference type="EMBL" id="CP110426">
    <property type="protein sequence ID" value="WAQ85606.1"/>
    <property type="molecule type" value="Genomic_DNA"/>
</dbReference>
<dbReference type="PANTHER" id="PTHR46384">
    <property type="entry name" value="MOTILE SPERM DOMAIN-CONTAINING PROTEIN 2"/>
    <property type="match status" value="1"/>
</dbReference>
<dbReference type="InterPro" id="IPR053012">
    <property type="entry name" value="ER-organelle_contact"/>
</dbReference>
<keyword evidence="4" id="KW-1185">Reference proteome</keyword>
<feature type="compositionally biased region" description="Polar residues" evidence="1">
    <location>
        <begin position="335"/>
        <end position="356"/>
    </location>
</feature>
<name>A0ABY7CK41_9BASI</name>
<sequence>MSESISRRQQEYHTAFAQHIPIIQATHRQAIDQLLPQLTTTLALSPTDSLLLSRFLGDHLNTFRFLHRHRFDPKLTLDALAAAATWRLTHNIDQLAPSQLEPIYLRNPLMFFHPQLTDRWGRTTAILNLRHLTRTEDGSLEGLKEFIAWNCELARRSIYEPHRESINQIVSSPSPPNALPSSLQISLIVDLKGASINNLEVELLPYLIHLVKDNFPDMLGAVFILNYGWMYAGMWQVVKRILSQSTLDRILFPSQTELLEFFDRANLLQEHGGLVVHQYDPQHDPFISRFGKPTPPSILADLAPELGQSHHHPESSLSRQPSLESIHDIFFSTVNTPHPQQLSHPSTPNRASGTFTHSHRRPSWLNMTNYHHPPAEQLSSAASFSDALQRNRSKSSTRTWLHSAASATPNFALKLPFRTHDEHDEDASEPHSASSSPSPSPSPSASESLSTETPRRRRLATVPDPHPPHVAAEEEDEQQKDRPIVRFKKRKRDYFCIKLLIKFGYFLRTLQMLFKLLTAKLFAPLPASRPRLHPQHPPQDALARRKIISSLGCLFLLLFFFLKKKKSHLL</sequence>
<dbReference type="CDD" id="cd00170">
    <property type="entry name" value="SEC14"/>
    <property type="match status" value="1"/>
</dbReference>
<dbReference type="PROSITE" id="PS50191">
    <property type="entry name" value="CRAL_TRIO"/>
    <property type="match status" value="1"/>
</dbReference>
<protein>
    <recommendedName>
        <fullName evidence="2">CRAL-TRIO domain-containing protein</fullName>
    </recommendedName>
</protein>
<dbReference type="RefSeq" id="XP_053021161.1">
    <property type="nucleotide sequence ID" value="XM_053169918.1"/>
</dbReference>
<evidence type="ECO:0000259" key="2">
    <source>
        <dbReference type="PROSITE" id="PS50191"/>
    </source>
</evidence>
<feature type="domain" description="CRAL-TRIO" evidence="2">
    <location>
        <begin position="112"/>
        <end position="279"/>
    </location>
</feature>
<reference evidence="3" key="1">
    <citation type="submission" date="2022-10" db="EMBL/GenBank/DDBJ databases">
        <title>Puccinia triticina Genome sequencing and assembly.</title>
        <authorList>
            <person name="Li C."/>
        </authorList>
    </citation>
    <scope>NUCLEOTIDE SEQUENCE</scope>
    <source>
        <strain evidence="3">Pt15</strain>
    </source>
</reference>
<proteinExistence type="predicted"/>
<evidence type="ECO:0000256" key="1">
    <source>
        <dbReference type="SAM" id="MobiDB-lite"/>
    </source>
</evidence>
<dbReference type="PANTHER" id="PTHR46384:SF1">
    <property type="entry name" value="MOTILE SPERM DOMAIN-CONTAINING PROTEIN 2"/>
    <property type="match status" value="1"/>
</dbReference>
<dbReference type="SMART" id="SM00516">
    <property type="entry name" value="SEC14"/>
    <property type="match status" value="1"/>
</dbReference>
<feature type="compositionally biased region" description="Low complexity" evidence="1">
    <location>
        <begin position="430"/>
        <end position="452"/>
    </location>
</feature>
<dbReference type="InterPro" id="IPR001251">
    <property type="entry name" value="CRAL-TRIO_dom"/>
</dbReference>
<evidence type="ECO:0000313" key="3">
    <source>
        <dbReference type="EMBL" id="WAQ85606.1"/>
    </source>
</evidence>
<organism evidence="3 4">
    <name type="scientific">Puccinia triticina</name>
    <dbReference type="NCBI Taxonomy" id="208348"/>
    <lineage>
        <taxon>Eukaryota</taxon>
        <taxon>Fungi</taxon>
        <taxon>Dikarya</taxon>
        <taxon>Basidiomycota</taxon>
        <taxon>Pucciniomycotina</taxon>
        <taxon>Pucciniomycetes</taxon>
        <taxon>Pucciniales</taxon>
        <taxon>Pucciniaceae</taxon>
        <taxon>Puccinia</taxon>
    </lineage>
</organism>
<dbReference type="InterPro" id="IPR036865">
    <property type="entry name" value="CRAL-TRIO_dom_sf"/>
</dbReference>
<gene>
    <name evidence="3" type="ORF">PtA15_6A234</name>
</gene>
<accession>A0ABY7CK41</accession>
<feature type="region of interest" description="Disordered" evidence="1">
    <location>
        <begin position="335"/>
        <end position="372"/>
    </location>
</feature>
<dbReference type="GeneID" id="77810813"/>
<dbReference type="SUPFAM" id="SSF52087">
    <property type="entry name" value="CRAL/TRIO domain"/>
    <property type="match status" value="1"/>
</dbReference>
<dbReference type="Proteomes" id="UP001164743">
    <property type="component" value="Chromosome 6A"/>
</dbReference>
<dbReference type="Gene3D" id="3.40.525.10">
    <property type="entry name" value="CRAL-TRIO lipid binding domain"/>
    <property type="match status" value="1"/>
</dbReference>
<feature type="region of interest" description="Disordered" evidence="1">
    <location>
        <begin position="421"/>
        <end position="483"/>
    </location>
</feature>
<evidence type="ECO:0000313" key="4">
    <source>
        <dbReference type="Proteomes" id="UP001164743"/>
    </source>
</evidence>
<dbReference type="Pfam" id="PF00650">
    <property type="entry name" value="CRAL_TRIO"/>
    <property type="match status" value="1"/>
</dbReference>